<proteinExistence type="predicted"/>
<dbReference type="InterPro" id="IPR016181">
    <property type="entry name" value="Acyl_CoA_acyltransferase"/>
</dbReference>
<dbReference type="InterPro" id="IPR000182">
    <property type="entry name" value="GNAT_dom"/>
</dbReference>
<dbReference type="SUPFAM" id="SSF55729">
    <property type="entry name" value="Acyl-CoA N-acyltransferases (Nat)"/>
    <property type="match status" value="1"/>
</dbReference>
<keyword evidence="3" id="KW-0808">Transferase</keyword>
<dbReference type="PANTHER" id="PTHR31438:SF1">
    <property type="entry name" value="LYSINE N-ACYLTRANSFERASE C17G9.06C-RELATED"/>
    <property type="match status" value="1"/>
</dbReference>
<dbReference type="PANTHER" id="PTHR31438">
    <property type="entry name" value="LYSINE N-ACYLTRANSFERASE C17G9.06C-RELATED"/>
    <property type="match status" value="1"/>
</dbReference>
<dbReference type="EC" id="2.3.1.-" evidence="3"/>
<sequence>MIFQNEKLVVRPLRIKDQHLLFKWLSNPKVLKFYEGRDNPFDIEMVEKKFYNRNDETTRAIFEFAGTAIGYIQFYPLTQEDTKVYGYSLTQTIFGIDQFIGETLYWNKGIGQLLVKSIVNFLFLHKEAELVVLDPQTQNERAIKCYERCGFEKVKLLPKRELHEGEYRDCWLMECKPKE</sequence>
<name>A0ABY9JXJ5_9BACI</name>
<dbReference type="RefSeq" id="WP_226542413.1">
    <property type="nucleotide sequence ID" value="NZ_CP129013.1"/>
</dbReference>
<protein>
    <submittedName>
        <fullName evidence="3">GNAT family N-acetyltransferase</fullName>
        <ecNumber evidence="3">2.3.1.-</ecNumber>
    </submittedName>
</protein>
<reference evidence="3 4" key="1">
    <citation type="submission" date="2023-06" db="EMBL/GenBank/DDBJ databases">
        <title>Five Gram-positive bacteria isolated from mangrove sediments in Shenzhen, Guangdong, China.</title>
        <authorList>
            <person name="Yu S."/>
            <person name="Zheng W."/>
            <person name="Huang Y."/>
        </authorList>
    </citation>
    <scope>NUCLEOTIDE SEQUENCE [LARGE SCALE GENOMIC DNA]</scope>
    <source>
        <strain evidence="3 4">SaN35-3</strain>
    </source>
</reference>
<evidence type="ECO:0000259" key="2">
    <source>
        <dbReference type="PROSITE" id="PS51186"/>
    </source>
</evidence>
<dbReference type="EMBL" id="CP129013">
    <property type="protein sequence ID" value="WLR42391.1"/>
    <property type="molecule type" value="Genomic_DNA"/>
</dbReference>
<keyword evidence="3" id="KW-0012">Acyltransferase</keyword>
<evidence type="ECO:0000313" key="3">
    <source>
        <dbReference type="EMBL" id="WLR42391.1"/>
    </source>
</evidence>
<gene>
    <name evidence="3" type="ORF">LC087_17060</name>
</gene>
<dbReference type="GO" id="GO:0016746">
    <property type="term" value="F:acyltransferase activity"/>
    <property type="evidence" value="ECO:0007669"/>
    <property type="project" value="UniProtKB-KW"/>
</dbReference>
<dbReference type="Gene3D" id="3.40.630.30">
    <property type="match status" value="1"/>
</dbReference>
<organism evidence="3 4">
    <name type="scientific">Bacillus carboniphilus</name>
    <dbReference type="NCBI Taxonomy" id="86663"/>
    <lineage>
        <taxon>Bacteria</taxon>
        <taxon>Bacillati</taxon>
        <taxon>Bacillota</taxon>
        <taxon>Bacilli</taxon>
        <taxon>Bacillales</taxon>
        <taxon>Bacillaceae</taxon>
        <taxon>Bacillus</taxon>
    </lineage>
</organism>
<evidence type="ECO:0000256" key="1">
    <source>
        <dbReference type="ARBA" id="ARBA00023251"/>
    </source>
</evidence>
<evidence type="ECO:0000313" key="4">
    <source>
        <dbReference type="Proteomes" id="UP001197974"/>
    </source>
</evidence>
<keyword evidence="1" id="KW-0046">Antibiotic resistance</keyword>
<accession>A0ABY9JXJ5</accession>
<dbReference type="PROSITE" id="PS51186">
    <property type="entry name" value="GNAT"/>
    <property type="match status" value="1"/>
</dbReference>
<dbReference type="Pfam" id="PF13523">
    <property type="entry name" value="Acetyltransf_8"/>
    <property type="match status" value="1"/>
</dbReference>
<dbReference type="Proteomes" id="UP001197974">
    <property type="component" value="Chromosome"/>
</dbReference>
<feature type="domain" description="N-acetyltransferase" evidence="2">
    <location>
        <begin position="8"/>
        <end position="174"/>
    </location>
</feature>
<keyword evidence="4" id="KW-1185">Reference proteome</keyword>